<accession>A0A6G1HU26</accession>
<feature type="region of interest" description="Disordered" evidence="1">
    <location>
        <begin position="89"/>
        <end position="109"/>
    </location>
</feature>
<feature type="compositionally biased region" description="Basic residues" evidence="1">
    <location>
        <begin position="161"/>
        <end position="180"/>
    </location>
</feature>
<gene>
    <name evidence="2" type="ORF">EJ06DRAFT_549540</name>
</gene>
<dbReference type="EMBL" id="ML996697">
    <property type="protein sequence ID" value="KAF2399424.1"/>
    <property type="molecule type" value="Genomic_DNA"/>
</dbReference>
<organism evidence="2 3">
    <name type="scientific">Trichodelitschia bisporula</name>
    <dbReference type="NCBI Taxonomy" id="703511"/>
    <lineage>
        <taxon>Eukaryota</taxon>
        <taxon>Fungi</taxon>
        <taxon>Dikarya</taxon>
        <taxon>Ascomycota</taxon>
        <taxon>Pezizomycotina</taxon>
        <taxon>Dothideomycetes</taxon>
        <taxon>Dothideomycetes incertae sedis</taxon>
        <taxon>Phaeotrichales</taxon>
        <taxon>Phaeotrichaceae</taxon>
        <taxon>Trichodelitschia</taxon>
    </lineage>
</organism>
<proteinExistence type="predicted"/>
<dbReference type="Proteomes" id="UP000799640">
    <property type="component" value="Unassembled WGS sequence"/>
</dbReference>
<keyword evidence="3" id="KW-1185">Reference proteome</keyword>
<sequence length="180" mass="20609">MNNNQPEIIEAEDYTEEQQAALQAYVSQLARVERLNEASGAYLAHHRPDSEPCIFKTDEELEADRMLYTSEESRRELNKVWNSFWDPAAQQSSGATPLERFRACSPTDSPQPWLDRTYMKDHGIEQGDPNTVQERWLDGAHVEYSRAGEGLGEAVADGKQRVRRQTRLAKRTLNGSRKKE</sequence>
<evidence type="ECO:0000313" key="2">
    <source>
        <dbReference type="EMBL" id="KAF2399424.1"/>
    </source>
</evidence>
<protein>
    <submittedName>
        <fullName evidence="2">Uncharacterized protein</fullName>
    </submittedName>
</protein>
<evidence type="ECO:0000256" key="1">
    <source>
        <dbReference type="SAM" id="MobiDB-lite"/>
    </source>
</evidence>
<feature type="region of interest" description="Disordered" evidence="1">
    <location>
        <begin position="158"/>
        <end position="180"/>
    </location>
</feature>
<name>A0A6G1HU26_9PEZI</name>
<evidence type="ECO:0000313" key="3">
    <source>
        <dbReference type="Proteomes" id="UP000799640"/>
    </source>
</evidence>
<dbReference type="AlphaFoldDB" id="A0A6G1HU26"/>
<reference evidence="2" key="1">
    <citation type="journal article" date="2020" name="Stud. Mycol.">
        <title>101 Dothideomycetes genomes: a test case for predicting lifestyles and emergence of pathogens.</title>
        <authorList>
            <person name="Haridas S."/>
            <person name="Albert R."/>
            <person name="Binder M."/>
            <person name="Bloem J."/>
            <person name="Labutti K."/>
            <person name="Salamov A."/>
            <person name="Andreopoulos B."/>
            <person name="Baker S."/>
            <person name="Barry K."/>
            <person name="Bills G."/>
            <person name="Bluhm B."/>
            <person name="Cannon C."/>
            <person name="Castanera R."/>
            <person name="Culley D."/>
            <person name="Daum C."/>
            <person name="Ezra D."/>
            <person name="Gonzalez J."/>
            <person name="Henrissat B."/>
            <person name="Kuo A."/>
            <person name="Liang C."/>
            <person name="Lipzen A."/>
            <person name="Lutzoni F."/>
            <person name="Magnuson J."/>
            <person name="Mondo S."/>
            <person name="Nolan M."/>
            <person name="Ohm R."/>
            <person name="Pangilinan J."/>
            <person name="Park H.-J."/>
            <person name="Ramirez L."/>
            <person name="Alfaro M."/>
            <person name="Sun H."/>
            <person name="Tritt A."/>
            <person name="Yoshinaga Y."/>
            <person name="Zwiers L.-H."/>
            <person name="Turgeon B."/>
            <person name="Goodwin S."/>
            <person name="Spatafora J."/>
            <person name="Crous P."/>
            <person name="Grigoriev I."/>
        </authorList>
    </citation>
    <scope>NUCLEOTIDE SEQUENCE</scope>
    <source>
        <strain evidence="2">CBS 262.69</strain>
    </source>
</reference>